<evidence type="ECO:0000313" key="3">
    <source>
        <dbReference type="Proteomes" id="UP000030151"/>
    </source>
</evidence>
<dbReference type="PANTHER" id="PTHR33099">
    <property type="entry name" value="FE2OG DIOXYGENASE DOMAIN-CONTAINING PROTEIN"/>
    <property type="match status" value="1"/>
</dbReference>
<proteinExistence type="predicted"/>
<dbReference type="HOGENOM" id="CLU_007520_1_0_1"/>
<accession>A0A0A1V552</accession>
<reference evidence="2 3" key="1">
    <citation type="submission" date="2014-02" db="EMBL/GenBank/DDBJ databases">
        <title>The genome sequence of the entomopathogenic fungus Metarhizium robertsii ARSEF 2575.</title>
        <authorList>
            <person name="Giuliano Garisto Donzelli B."/>
            <person name="Roe B.A."/>
            <person name="Macmil S.L."/>
            <person name="Krasnoff S.B."/>
            <person name="Gibson D.M."/>
        </authorList>
    </citation>
    <scope>NUCLEOTIDE SEQUENCE [LARGE SCALE GENOMIC DNA]</scope>
    <source>
        <strain evidence="2 3">ARSEF 2575</strain>
    </source>
</reference>
<feature type="compositionally biased region" description="Acidic residues" evidence="1">
    <location>
        <begin position="317"/>
        <end position="340"/>
    </location>
</feature>
<comment type="caution">
    <text evidence="2">The sequence shown here is derived from an EMBL/GenBank/DDBJ whole genome shotgun (WGS) entry which is preliminary data.</text>
</comment>
<dbReference type="EMBL" id="JELW01000002">
    <property type="protein sequence ID" value="EXV04945.1"/>
    <property type="molecule type" value="Genomic_DNA"/>
</dbReference>
<organism evidence="2 3">
    <name type="scientific">Metarhizium robertsii</name>
    <dbReference type="NCBI Taxonomy" id="568076"/>
    <lineage>
        <taxon>Eukaryota</taxon>
        <taxon>Fungi</taxon>
        <taxon>Dikarya</taxon>
        <taxon>Ascomycota</taxon>
        <taxon>Pezizomycotina</taxon>
        <taxon>Sordariomycetes</taxon>
        <taxon>Hypocreomycetidae</taxon>
        <taxon>Hypocreales</taxon>
        <taxon>Clavicipitaceae</taxon>
        <taxon>Metarhizium</taxon>
    </lineage>
</organism>
<name>A0A0A1V552_9HYPO</name>
<dbReference type="PANTHER" id="PTHR33099:SF7">
    <property type="entry name" value="MYND-TYPE DOMAIN-CONTAINING PROTEIN"/>
    <property type="match status" value="1"/>
</dbReference>
<evidence type="ECO:0008006" key="4">
    <source>
        <dbReference type="Google" id="ProtNLM"/>
    </source>
</evidence>
<sequence>MGWAWTFKDGNDSSTKLFEDLANVPLPRSFQSINQPPGQIPGGLFVDGVGDIAMPLNETQARQMIEKARPLPPSESSYRNTDVPIPGNWVLDANKFSLHHPNWPIFLQALCDQASRNLGINTRVTAKPFQMHIYEAGNVPSITEHSPLKDERPGMFGLMLLCLPSAHEGGEITMTCPDMDEMRLRTSKCHSFACFYPQSLCEVAEVHSGFLWFLVFDIGLDPPVPLPLKAAIQQPMFYKLRGSLERWLSKMKQDSECTCAYHLLHYTYTKANFSFQGLKMQDLEKVQALKALSREFPIEILLAELEHQEREVYLSKDEDDPDDDDGDVEEEEFGVEDGDDDYCADYSEMEDTEFQTLVKALVDLDGNLVLKDTAPNGVDLEGDFERRDVKLKKIERDALGEDVVHWRQGKAIAIVPHGSLIGFIKDESDFDAVRDNLDSMIRYFGGLCVHQQASESLGRRVLKLCDYAWQMKPKLIPFPDHNPILTGDAMFLALQIAVGLEEFGFLTRVAEEHGGDLPPDFFIWLRQWLRLGEKGAKIRFKAIVKGQVYYMALRVIPLWHANCGRISVAVSNYKFFIDAFKAIGNLAPLSKNNFPHSGSSEFELMDWARKMICECIDASSSMALGNEDGQAIVRSALYFRDPLEFISQTVAPRLEKRNDAIAFFLTFRHEMLHNDPFAKDISLHLHQTRSLIHVMDFKHARKTSVTEAYTDLQAKRLQVRAVIIPQLLAGFFSDVVHISTETDNLMALLISKITAGAANIKSTEFPILWLPFLHSIIPVLLSRGIPLHSVHCQTLFSVILSAFVKIYVGKKPLKNATLALSHVPCGCSKCGRLNTFLRSPTQRVGSFSKNARVSGHLRAQLEYLCDAGDLDFEEEDSGYHFGTKFTVTKTDHARILCEWNSRRDQARCQMSQFDPRQLQLLLGSHYSAIFNVLTQLPGCDDEMLWVPLDAKLRLFR</sequence>
<dbReference type="Proteomes" id="UP000030151">
    <property type="component" value="Unassembled WGS sequence"/>
</dbReference>
<evidence type="ECO:0000313" key="2">
    <source>
        <dbReference type="EMBL" id="EXV04945.1"/>
    </source>
</evidence>
<dbReference type="OrthoDB" id="27483at2759"/>
<protein>
    <recommendedName>
        <fullName evidence="4">2OG-Fe(II) oxygenase superfamily protein</fullName>
    </recommendedName>
</protein>
<feature type="region of interest" description="Disordered" evidence="1">
    <location>
        <begin position="314"/>
        <end position="340"/>
    </location>
</feature>
<dbReference type="AlphaFoldDB" id="A0A0A1V552"/>
<gene>
    <name evidence="2" type="ORF">X797_002631</name>
</gene>
<evidence type="ECO:0000256" key="1">
    <source>
        <dbReference type="SAM" id="MobiDB-lite"/>
    </source>
</evidence>
<dbReference type="eggNOG" id="ENOG502QWAB">
    <property type="taxonomic scope" value="Eukaryota"/>
</dbReference>